<sequence length="110" mass="11270">WRNRGSITRSGSAPTCTWSSPGRGAGGPRSSGRCGTPYAAGGSPRAPGCRRTARSPPTSASPATRWPTPTPNSSPRAGSPPARAPAPASPNGPGRSTPPYPRKHSRRPHP</sequence>
<feature type="non-terminal residue" evidence="2">
    <location>
        <position position="1"/>
    </location>
</feature>
<protein>
    <submittedName>
        <fullName evidence="2">GntR family transcriptional regulator</fullName>
    </submittedName>
</protein>
<accession>B5HQS3</accession>
<feature type="compositionally biased region" description="Basic residues" evidence="1">
    <location>
        <begin position="101"/>
        <end position="110"/>
    </location>
</feature>
<evidence type="ECO:0000256" key="1">
    <source>
        <dbReference type="SAM" id="MobiDB-lite"/>
    </source>
</evidence>
<organism evidence="2 3">
    <name type="scientific">Streptomyces sviceus (strain ATCC 29083 / DSM 924 / JCM 4929 / NBRC 13980 / NCIMB 11184 / NRRL 5439 / UC 5370)</name>
    <dbReference type="NCBI Taxonomy" id="463191"/>
    <lineage>
        <taxon>Bacteria</taxon>
        <taxon>Bacillati</taxon>
        <taxon>Actinomycetota</taxon>
        <taxon>Actinomycetes</taxon>
        <taxon>Kitasatosporales</taxon>
        <taxon>Streptomycetaceae</taxon>
        <taxon>Streptomyces</taxon>
    </lineage>
</organism>
<gene>
    <name evidence="2" type="ORF">SSEG_01758</name>
</gene>
<evidence type="ECO:0000313" key="3">
    <source>
        <dbReference type="Proteomes" id="UP000002785"/>
    </source>
</evidence>
<proteinExistence type="predicted"/>
<dbReference type="AlphaFoldDB" id="B5HQS3"/>
<feature type="compositionally biased region" description="Polar residues" evidence="1">
    <location>
        <begin position="1"/>
        <end position="18"/>
    </location>
</feature>
<dbReference type="EMBL" id="CM000951">
    <property type="protein sequence ID" value="EDY55178.2"/>
    <property type="molecule type" value="Genomic_DNA"/>
</dbReference>
<reference evidence="2" key="1">
    <citation type="submission" date="2009-10" db="EMBL/GenBank/DDBJ databases">
        <title>The genome sequence of Streptomyces sviceus strain ATCC 29083.</title>
        <authorList>
            <consortium name="The Broad Institute Genome Sequencing Platform"/>
            <consortium name="Broad Institute Microbial Sequencing Center"/>
            <person name="Fischbach M."/>
            <person name="Godfrey P."/>
            <person name="Ward D."/>
            <person name="Young S."/>
            <person name="Zeng Q."/>
            <person name="Koehrsen M."/>
            <person name="Alvarado L."/>
            <person name="Berlin A.M."/>
            <person name="Bochicchio J."/>
            <person name="Borenstein D."/>
            <person name="Chapman S.B."/>
            <person name="Chen Z."/>
            <person name="Engels R."/>
            <person name="Freedman E."/>
            <person name="Gellesch M."/>
            <person name="Goldberg J."/>
            <person name="Griggs A."/>
            <person name="Gujja S."/>
            <person name="Heilman E.R."/>
            <person name="Heiman D.I."/>
            <person name="Hepburn T.A."/>
            <person name="Howarth C."/>
            <person name="Jen D."/>
            <person name="Larson L."/>
            <person name="Lewis B."/>
            <person name="Mehta T."/>
            <person name="Park D."/>
            <person name="Pearson M."/>
            <person name="Richards J."/>
            <person name="Roberts A."/>
            <person name="Saif S."/>
            <person name="Shea T.D."/>
            <person name="Shenoy N."/>
            <person name="Sisk P."/>
            <person name="Stolte C."/>
            <person name="Sykes S.N."/>
            <person name="Thomson T."/>
            <person name="Walk T."/>
            <person name="White J."/>
            <person name="Yandava C."/>
            <person name="Straight P."/>
            <person name="Clardy J."/>
            <person name="Hung D."/>
            <person name="Kolter R."/>
            <person name="Mekalanos J."/>
            <person name="Walker S."/>
            <person name="Walsh C.T."/>
            <person name="Wieland-Brown L.C."/>
            <person name="Haas B."/>
            <person name="Nusbaum C."/>
            <person name="Birren B."/>
        </authorList>
    </citation>
    <scope>NUCLEOTIDE SEQUENCE [LARGE SCALE GENOMIC DNA]</scope>
    <source>
        <strain evidence="2">ATCC 29083</strain>
    </source>
</reference>
<feature type="compositionally biased region" description="Pro residues" evidence="1">
    <location>
        <begin position="82"/>
        <end position="100"/>
    </location>
</feature>
<feature type="region of interest" description="Disordered" evidence="1">
    <location>
        <begin position="1"/>
        <end position="110"/>
    </location>
</feature>
<dbReference type="HOGENOM" id="CLU_2176548_0_0_11"/>
<dbReference type="Proteomes" id="UP000002785">
    <property type="component" value="Chromosome"/>
</dbReference>
<feature type="non-terminal residue" evidence="2">
    <location>
        <position position="110"/>
    </location>
</feature>
<name>B5HQS3_STRX2</name>
<keyword evidence="3" id="KW-1185">Reference proteome</keyword>
<feature type="compositionally biased region" description="Low complexity" evidence="1">
    <location>
        <begin position="71"/>
        <end position="81"/>
    </location>
</feature>
<evidence type="ECO:0000313" key="2">
    <source>
        <dbReference type="EMBL" id="EDY55178.2"/>
    </source>
</evidence>